<dbReference type="RefSeq" id="WP_123948754.1">
    <property type="nucleotide sequence ID" value="NZ_PQJL01000016.1"/>
</dbReference>
<evidence type="ECO:0000256" key="1">
    <source>
        <dbReference type="SAM" id="Phobius"/>
    </source>
</evidence>
<comment type="caution">
    <text evidence="2">The sequence shown here is derived from an EMBL/GenBank/DDBJ whole genome shotgun (WGS) entry which is preliminary data.</text>
</comment>
<keyword evidence="1" id="KW-0472">Membrane</keyword>
<evidence type="ECO:0000313" key="2">
    <source>
        <dbReference type="EMBL" id="ROW59749.1"/>
    </source>
</evidence>
<proteinExistence type="predicted"/>
<dbReference type="AlphaFoldDB" id="A0A423XTB9"/>
<evidence type="ECO:0000313" key="3">
    <source>
        <dbReference type="Proteomes" id="UP000285793"/>
    </source>
</evidence>
<name>A0A423XTB9_9ENTR</name>
<dbReference type="Proteomes" id="UP000285793">
    <property type="component" value="Unassembled WGS sequence"/>
</dbReference>
<accession>A0A423XTB9</accession>
<keyword evidence="1" id="KW-1133">Transmembrane helix</keyword>
<reference evidence="2 3" key="1">
    <citation type="journal article" date="2018" name="Front. Microbiol.">
        <title>An Investigation of an Acute Gastroenteritis Outbreak: Cronobacter sakazakii, a Potential Cause of Food-Borne Illness.</title>
        <authorList>
            <person name="Yong W."/>
            <person name="Guo B."/>
            <person name="Shi X."/>
            <person name="Cheng T."/>
            <person name="Chen M."/>
            <person name="Jiang X."/>
            <person name="Ye Y."/>
            <person name="Wang J."/>
            <person name="Xie G."/>
            <person name="Ding J."/>
        </authorList>
    </citation>
    <scope>NUCLEOTIDE SEQUENCE [LARGE SCALE GENOMIC DNA]</scope>
    <source>
        <strain evidence="2 3">S1</strain>
    </source>
</reference>
<organism evidence="2 3">
    <name type="scientific">Cronobacter malonaticus</name>
    <dbReference type="NCBI Taxonomy" id="413503"/>
    <lineage>
        <taxon>Bacteria</taxon>
        <taxon>Pseudomonadati</taxon>
        <taxon>Pseudomonadota</taxon>
        <taxon>Gammaproteobacteria</taxon>
        <taxon>Enterobacterales</taxon>
        <taxon>Enterobacteriaceae</taxon>
        <taxon>Cronobacter</taxon>
    </lineage>
</organism>
<keyword evidence="1" id="KW-0812">Transmembrane</keyword>
<feature type="transmembrane region" description="Helical" evidence="1">
    <location>
        <begin position="6"/>
        <end position="27"/>
    </location>
</feature>
<dbReference type="EMBL" id="PQJL01000016">
    <property type="protein sequence ID" value="ROW59749.1"/>
    <property type="molecule type" value="Genomic_DNA"/>
</dbReference>
<gene>
    <name evidence="2" type="ORF">C3E80_15285</name>
</gene>
<protein>
    <submittedName>
        <fullName evidence="2">Uncharacterized protein</fullName>
    </submittedName>
</protein>
<sequence>MPDPATYSAIAATCAAIAAGINAYIGYKNRMDALDKPVLDRLIKKAEECNALIIKNHHSMIYEDGKMGDTSRIYTLLYLSMKDCESVAKGMPLINRIGYFKNKRNSKVEDLKNYFFDTLHSTIWIDLKDKNAINKSRNQTLVSQAKSVSKFYEKQIKSK</sequence>